<feature type="compositionally biased region" description="Polar residues" evidence="1">
    <location>
        <begin position="31"/>
        <end position="44"/>
    </location>
</feature>
<proteinExistence type="predicted"/>
<name>A0A9P1I8C8_9PELO</name>
<feature type="region of interest" description="Disordered" evidence="1">
    <location>
        <begin position="19"/>
        <end position="48"/>
    </location>
</feature>
<evidence type="ECO:0000313" key="3">
    <source>
        <dbReference type="Proteomes" id="UP001152747"/>
    </source>
</evidence>
<evidence type="ECO:0000256" key="1">
    <source>
        <dbReference type="SAM" id="MobiDB-lite"/>
    </source>
</evidence>
<accession>A0A9P1I8C8</accession>
<reference evidence="2" key="1">
    <citation type="submission" date="2022-11" db="EMBL/GenBank/DDBJ databases">
        <authorList>
            <person name="Kikuchi T."/>
        </authorList>
    </citation>
    <scope>NUCLEOTIDE SEQUENCE</scope>
    <source>
        <strain evidence="2">PS1010</strain>
    </source>
</reference>
<dbReference type="EMBL" id="CANHGI010000001">
    <property type="protein sequence ID" value="CAI5440146.1"/>
    <property type="molecule type" value="Genomic_DNA"/>
</dbReference>
<dbReference type="Proteomes" id="UP001152747">
    <property type="component" value="Unassembled WGS sequence"/>
</dbReference>
<organism evidence="2 3">
    <name type="scientific">Caenorhabditis angaria</name>
    <dbReference type="NCBI Taxonomy" id="860376"/>
    <lineage>
        <taxon>Eukaryota</taxon>
        <taxon>Metazoa</taxon>
        <taxon>Ecdysozoa</taxon>
        <taxon>Nematoda</taxon>
        <taxon>Chromadorea</taxon>
        <taxon>Rhabditida</taxon>
        <taxon>Rhabditina</taxon>
        <taxon>Rhabditomorpha</taxon>
        <taxon>Rhabditoidea</taxon>
        <taxon>Rhabditidae</taxon>
        <taxon>Peloderinae</taxon>
        <taxon>Caenorhabditis</taxon>
    </lineage>
</organism>
<sequence length="98" mass="10741">MQTTVVDESSLNIPITILVEPHNPNKPRPISRNSSNGGNLTPIENSDGLVTKDLEPITVVEKESTVGGDVDCPFKIHGCHKRGGEMDVKRHVRDDRNS</sequence>
<comment type="caution">
    <text evidence="2">The sequence shown here is derived from an EMBL/GenBank/DDBJ whole genome shotgun (WGS) entry which is preliminary data.</text>
</comment>
<keyword evidence="3" id="KW-1185">Reference proteome</keyword>
<dbReference type="OrthoDB" id="10541786at2759"/>
<gene>
    <name evidence="2" type="ORF">CAMP_LOCUS2783</name>
</gene>
<evidence type="ECO:0000313" key="2">
    <source>
        <dbReference type="EMBL" id="CAI5440146.1"/>
    </source>
</evidence>
<dbReference type="AlphaFoldDB" id="A0A9P1I8C8"/>
<protein>
    <submittedName>
        <fullName evidence="2">Uncharacterized protein</fullName>
    </submittedName>
</protein>